<accession>A0A165FLJ4</accession>
<dbReference type="InParanoid" id="A0A165FLJ4"/>
<keyword evidence="2" id="KW-1185">Reference proteome</keyword>
<evidence type="ECO:0000313" key="1">
    <source>
        <dbReference type="EMBL" id="KZV89192.1"/>
    </source>
</evidence>
<proteinExistence type="predicted"/>
<dbReference type="InterPro" id="IPR032675">
    <property type="entry name" value="LRR_dom_sf"/>
</dbReference>
<evidence type="ECO:0000313" key="2">
    <source>
        <dbReference type="Proteomes" id="UP000077266"/>
    </source>
</evidence>
<dbReference type="EMBL" id="KV426079">
    <property type="protein sequence ID" value="KZV89192.1"/>
    <property type="molecule type" value="Genomic_DNA"/>
</dbReference>
<dbReference type="AlphaFoldDB" id="A0A165FLJ4"/>
<dbReference type="Gene3D" id="3.80.10.10">
    <property type="entry name" value="Ribonuclease Inhibitor"/>
    <property type="match status" value="1"/>
</dbReference>
<sequence length="483" mass="54457">MELAASIAAQVERDEQVRAALYARQAEALSRQRVAEEELARATANLQAAALDVETANTMLASHLGLIARQNTRRAPVLRLPHELLVLVFLEHDAGGPRLTATPFIFARVCRAWRDVALRAPMVWTYMELDLTGTLPNASEYVETILQRSQRLPLSIVLRAHDKVDPNAMRILEHVLPNAILRARDLKLFTSPNDYRRPEIELDKSILKFLQLPTPHLRRLHVSLCCTNLEGASLLPSAPKLEGITLLSRFPLRNLVESSLRNLLEFQSYCVSDPDDFITLGAAAPNLQSMDIHAIFDTAAAGSLPLLNLHRMRVRHVRLLSFPHWLDCFPAVVDLRITLRDTPVPAQITNMPRLRILQFDHSGAWPSNWSCAISLLRRLPQIETLILHGEDDTNAFWLEWAMPINIELLVPRLHSLVIRDAEFQAEDEVTLFMAFLEARATVQVESNPIKLERLVLQDTAFPRWLAPRLEACVGAVEIDGQAV</sequence>
<dbReference type="Proteomes" id="UP000077266">
    <property type="component" value="Unassembled WGS sequence"/>
</dbReference>
<dbReference type="SUPFAM" id="SSF52047">
    <property type="entry name" value="RNI-like"/>
    <property type="match status" value="1"/>
</dbReference>
<dbReference type="OrthoDB" id="3365698at2759"/>
<name>A0A165FLJ4_EXIGL</name>
<gene>
    <name evidence="1" type="ORF">EXIGLDRAFT_838671</name>
</gene>
<dbReference type="STRING" id="1314781.A0A165FLJ4"/>
<organism evidence="1 2">
    <name type="scientific">Exidia glandulosa HHB12029</name>
    <dbReference type="NCBI Taxonomy" id="1314781"/>
    <lineage>
        <taxon>Eukaryota</taxon>
        <taxon>Fungi</taxon>
        <taxon>Dikarya</taxon>
        <taxon>Basidiomycota</taxon>
        <taxon>Agaricomycotina</taxon>
        <taxon>Agaricomycetes</taxon>
        <taxon>Auriculariales</taxon>
        <taxon>Exidiaceae</taxon>
        <taxon>Exidia</taxon>
    </lineage>
</organism>
<reference evidence="1 2" key="1">
    <citation type="journal article" date="2016" name="Mol. Biol. Evol.">
        <title>Comparative Genomics of Early-Diverging Mushroom-Forming Fungi Provides Insights into the Origins of Lignocellulose Decay Capabilities.</title>
        <authorList>
            <person name="Nagy L.G."/>
            <person name="Riley R."/>
            <person name="Tritt A."/>
            <person name="Adam C."/>
            <person name="Daum C."/>
            <person name="Floudas D."/>
            <person name="Sun H."/>
            <person name="Yadav J.S."/>
            <person name="Pangilinan J."/>
            <person name="Larsson K.H."/>
            <person name="Matsuura K."/>
            <person name="Barry K."/>
            <person name="Labutti K."/>
            <person name="Kuo R."/>
            <person name="Ohm R.A."/>
            <person name="Bhattacharya S.S."/>
            <person name="Shirouzu T."/>
            <person name="Yoshinaga Y."/>
            <person name="Martin F.M."/>
            <person name="Grigoriev I.V."/>
            <person name="Hibbett D.S."/>
        </authorList>
    </citation>
    <scope>NUCLEOTIDE SEQUENCE [LARGE SCALE GENOMIC DNA]</scope>
    <source>
        <strain evidence="1 2">HHB12029</strain>
    </source>
</reference>
<protein>
    <submittedName>
        <fullName evidence="1">Uncharacterized protein</fullName>
    </submittedName>
</protein>